<dbReference type="PANTHER" id="PTHR30576:SF10">
    <property type="entry name" value="SLL5057 PROTEIN"/>
    <property type="match status" value="1"/>
</dbReference>
<keyword evidence="6 7" id="KW-0472">Membrane</keyword>
<feature type="transmembrane region" description="Helical" evidence="7">
    <location>
        <begin position="306"/>
        <end position="327"/>
    </location>
</feature>
<feature type="domain" description="Bacterial sugar transferase" evidence="8">
    <location>
        <begin position="301"/>
        <end position="489"/>
    </location>
</feature>
<comment type="caution">
    <text evidence="9">The sequence shown here is derived from an EMBL/GenBank/DDBJ whole genome shotgun (WGS) entry which is preliminary data.</text>
</comment>
<reference evidence="10" key="1">
    <citation type="journal article" date="2019" name="Int. J. Syst. Evol. Microbiol.">
        <title>The Global Catalogue of Microorganisms (GCM) 10K type strain sequencing project: providing services to taxonomists for standard genome sequencing and annotation.</title>
        <authorList>
            <consortium name="The Broad Institute Genomics Platform"/>
            <consortium name="The Broad Institute Genome Sequencing Center for Infectious Disease"/>
            <person name="Wu L."/>
            <person name="Ma J."/>
        </authorList>
    </citation>
    <scope>NUCLEOTIDE SEQUENCE [LARGE SCALE GENOMIC DNA]</scope>
    <source>
        <strain evidence="10">JCM 17591</strain>
    </source>
</reference>
<feature type="transmembrane region" description="Helical" evidence="7">
    <location>
        <begin position="63"/>
        <end position="83"/>
    </location>
</feature>
<dbReference type="Pfam" id="PF02397">
    <property type="entry name" value="Bac_transf"/>
    <property type="match status" value="1"/>
</dbReference>
<evidence type="ECO:0000256" key="5">
    <source>
        <dbReference type="ARBA" id="ARBA00022989"/>
    </source>
</evidence>
<keyword evidence="3 9" id="KW-0808">Transferase</keyword>
<dbReference type="GO" id="GO:0016740">
    <property type="term" value="F:transferase activity"/>
    <property type="evidence" value="ECO:0007669"/>
    <property type="project" value="UniProtKB-KW"/>
</dbReference>
<sequence length="496" mass="54575">MADLTTFGVASAASSRVVVDWRTSFARRLALTDAAALLWVMFGTELVWLGFGRTVDAGGAPLRLGGISYSLVSFVIAAIWMLALSISGTRNDRVIGTGSTEYKLIFDATLRVFFLVAVFAFLFKVDLARGYILISLPLGLAALFVERWLWRQWLQLQRAEGAYSSRVILIGSRESIAHIGAELRRATYAGYSIVGAIVPGQHDAVVLPTGPALPIVGDVDRVIEAMDRTDADTVVITSGDELSPERVRRISWSLEPGRRHLVMAPSLTDVGGPRIHTRPVAGLPLMHVETPRYEGGQRAAKRVFDIVGSGLLLLVLSPVLLGAALAVKLTSPGPVFYKQERVGRDGGRIYMLKFRSMIVNADAQLKSLLEEQGTVGTPLFKVKNDPRLTRVGAFLRKYSIDELPQLFNVFNGEMSLVGPRPQRDPEVELYDAAAWRRLNVQPGMTGLWQVSGRSTLSWEEAIRLDLYYVENWSLAGDLVILWRTLRAVLAPGEDAF</sequence>
<evidence type="ECO:0000256" key="3">
    <source>
        <dbReference type="ARBA" id="ARBA00022679"/>
    </source>
</evidence>
<dbReference type="InterPro" id="IPR017475">
    <property type="entry name" value="EPS_sugar_tfrase"/>
</dbReference>
<evidence type="ECO:0000256" key="2">
    <source>
        <dbReference type="ARBA" id="ARBA00006464"/>
    </source>
</evidence>
<evidence type="ECO:0000256" key="4">
    <source>
        <dbReference type="ARBA" id="ARBA00022692"/>
    </source>
</evidence>
<feature type="transmembrane region" description="Helical" evidence="7">
    <location>
        <begin position="131"/>
        <end position="150"/>
    </location>
</feature>
<gene>
    <name evidence="9" type="ORF">GCM10022287_19630</name>
</gene>
<comment type="subcellular location">
    <subcellularLocation>
        <location evidence="1">Membrane</location>
        <topology evidence="1">Multi-pass membrane protein</topology>
    </subcellularLocation>
</comment>
<dbReference type="InterPro" id="IPR003362">
    <property type="entry name" value="Bact_transf"/>
</dbReference>
<dbReference type="NCBIfam" id="TIGR03025">
    <property type="entry name" value="EPS_sugtrans"/>
    <property type="match status" value="1"/>
</dbReference>
<protein>
    <submittedName>
        <fullName evidence="9">Sugar transferase</fullName>
    </submittedName>
</protein>
<feature type="transmembrane region" description="Helical" evidence="7">
    <location>
        <begin position="104"/>
        <end position="125"/>
    </location>
</feature>
<evidence type="ECO:0000313" key="10">
    <source>
        <dbReference type="Proteomes" id="UP001501079"/>
    </source>
</evidence>
<evidence type="ECO:0000256" key="1">
    <source>
        <dbReference type="ARBA" id="ARBA00004141"/>
    </source>
</evidence>
<comment type="similarity">
    <text evidence="2">Belongs to the bacterial sugar transferase family.</text>
</comment>
<proteinExistence type="inferred from homology"/>
<keyword evidence="5 7" id="KW-1133">Transmembrane helix</keyword>
<dbReference type="PANTHER" id="PTHR30576">
    <property type="entry name" value="COLANIC BIOSYNTHESIS UDP-GLUCOSE LIPID CARRIER TRANSFERASE"/>
    <property type="match status" value="1"/>
</dbReference>
<organism evidence="9 10">
    <name type="scientific">Gryllotalpicola koreensis</name>
    <dbReference type="NCBI Taxonomy" id="993086"/>
    <lineage>
        <taxon>Bacteria</taxon>
        <taxon>Bacillati</taxon>
        <taxon>Actinomycetota</taxon>
        <taxon>Actinomycetes</taxon>
        <taxon>Micrococcales</taxon>
        <taxon>Microbacteriaceae</taxon>
        <taxon>Gryllotalpicola</taxon>
    </lineage>
</organism>
<evidence type="ECO:0000259" key="8">
    <source>
        <dbReference type="Pfam" id="PF02397"/>
    </source>
</evidence>
<keyword evidence="10" id="KW-1185">Reference proteome</keyword>
<feature type="transmembrane region" description="Helical" evidence="7">
    <location>
        <begin position="29"/>
        <end position="51"/>
    </location>
</feature>
<dbReference type="RefSeq" id="WP_344753864.1">
    <property type="nucleotide sequence ID" value="NZ_BAABBW010000003.1"/>
</dbReference>
<evidence type="ECO:0000256" key="6">
    <source>
        <dbReference type="ARBA" id="ARBA00023136"/>
    </source>
</evidence>
<evidence type="ECO:0000256" key="7">
    <source>
        <dbReference type="SAM" id="Phobius"/>
    </source>
</evidence>
<keyword evidence="4 7" id="KW-0812">Transmembrane</keyword>
<dbReference type="Pfam" id="PF13727">
    <property type="entry name" value="CoA_binding_3"/>
    <property type="match status" value="1"/>
</dbReference>
<dbReference type="EMBL" id="BAABBW010000003">
    <property type="protein sequence ID" value="GAA4174958.1"/>
    <property type="molecule type" value="Genomic_DNA"/>
</dbReference>
<evidence type="ECO:0000313" key="9">
    <source>
        <dbReference type="EMBL" id="GAA4174958.1"/>
    </source>
</evidence>
<accession>A0ABP8A0G9</accession>
<dbReference type="Proteomes" id="UP001501079">
    <property type="component" value="Unassembled WGS sequence"/>
</dbReference>
<name>A0ABP8A0G9_9MICO</name>